<dbReference type="InterPro" id="IPR013783">
    <property type="entry name" value="Ig-like_fold"/>
</dbReference>
<keyword evidence="8" id="KW-0393">Immunoglobulin domain</keyword>
<keyword evidence="7" id="KW-0325">Glycoprotein</keyword>
<accession>A0AAE1K2T7</accession>
<keyword evidence="2" id="KW-1003">Cell membrane</keyword>
<sequence length="411" mass="45254">SPYFERPIQNVTVHVGHTAKLTCMVGNLGQYKVAWGFKGTGAVLTVDTTVITNNRHISIQREQRSTWVLTITNITMRDRGGYWCQINTIPIRSSMGYLNVVEPPVVEGGDEEVNVNSGDTANLTCRAHGTPHPAIRWIREDYTPIRLSDASLEREVVGSHLTLRDVDYTSAGGYLCIASNGHPPSDSKRIKVRVNFAPEVERSRGTVWAVPGSTVSLTCLYAAHPNPRVDWQKDTSLGPHPVKREYFTITPQDGHPPYTHNTTLHMRNLVFSDFGIYTCSVSNVMGEAQASIILREVLTTTTTTTTTTTMTTRAPTTAHLPPPRQLYGDYDDSAKNLTAPLVFNTFPELAKGVRQDSSGKAASSSSNHGLHHHLHLLLLLLVVAPALTRSHSHPYIILIFAVAWQMCVAAS</sequence>
<feature type="domain" description="Ig-like" evidence="10">
    <location>
        <begin position="2"/>
        <end position="87"/>
    </location>
</feature>
<proteinExistence type="predicted"/>
<dbReference type="PANTHER" id="PTHR12231:SF105">
    <property type="entry name" value="LACHESIN-LIKE PROTEIN"/>
    <property type="match status" value="1"/>
</dbReference>
<evidence type="ECO:0000256" key="9">
    <source>
        <dbReference type="SAM" id="MobiDB-lite"/>
    </source>
</evidence>
<dbReference type="InterPro" id="IPR007110">
    <property type="entry name" value="Ig-like_dom"/>
</dbReference>
<organism evidence="11 12">
    <name type="scientific">Petrolisthes cinctipes</name>
    <name type="common">Flat porcelain crab</name>
    <dbReference type="NCBI Taxonomy" id="88211"/>
    <lineage>
        <taxon>Eukaryota</taxon>
        <taxon>Metazoa</taxon>
        <taxon>Ecdysozoa</taxon>
        <taxon>Arthropoda</taxon>
        <taxon>Crustacea</taxon>
        <taxon>Multicrustacea</taxon>
        <taxon>Malacostraca</taxon>
        <taxon>Eumalacostraca</taxon>
        <taxon>Eucarida</taxon>
        <taxon>Decapoda</taxon>
        <taxon>Pleocyemata</taxon>
        <taxon>Anomura</taxon>
        <taxon>Galatheoidea</taxon>
        <taxon>Porcellanidae</taxon>
        <taxon>Petrolisthes</taxon>
    </lineage>
</organism>
<keyword evidence="4" id="KW-0677">Repeat</keyword>
<dbReference type="GO" id="GO:0043005">
    <property type="term" value="C:neuron projection"/>
    <property type="evidence" value="ECO:0007669"/>
    <property type="project" value="TreeGrafter"/>
</dbReference>
<dbReference type="InterPro" id="IPR036179">
    <property type="entry name" value="Ig-like_dom_sf"/>
</dbReference>
<evidence type="ECO:0000256" key="1">
    <source>
        <dbReference type="ARBA" id="ARBA00004236"/>
    </source>
</evidence>
<evidence type="ECO:0000256" key="6">
    <source>
        <dbReference type="ARBA" id="ARBA00023157"/>
    </source>
</evidence>
<dbReference type="SUPFAM" id="SSF48726">
    <property type="entry name" value="Immunoglobulin"/>
    <property type="match status" value="3"/>
</dbReference>
<dbReference type="SMART" id="SM00409">
    <property type="entry name" value="IG"/>
    <property type="match status" value="3"/>
</dbReference>
<dbReference type="InterPro" id="IPR013098">
    <property type="entry name" value="Ig_I-set"/>
</dbReference>
<dbReference type="InterPro" id="IPR051170">
    <property type="entry name" value="Neural/epithelial_adhesion"/>
</dbReference>
<comment type="subcellular location">
    <subcellularLocation>
        <location evidence="1">Cell membrane</location>
    </subcellularLocation>
</comment>
<dbReference type="Pfam" id="PF13927">
    <property type="entry name" value="Ig_3"/>
    <property type="match status" value="2"/>
</dbReference>
<keyword evidence="12" id="KW-1185">Reference proteome</keyword>
<name>A0AAE1K2T7_PETCI</name>
<evidence type="ECO:0000256" key="3">
    <source>
        <dbReference type="ARBA" id="ARBA00022729"/>
    </source>
</evidence>
<comment type="caution">
    <text evidence="11">The sequence shown here is derived from an EMBL/GenBank/DDBJ whole genome shotgun (WGS) entry which is preliminary data.</text>
</comment>
<dbReference type="Pfam" id="PF07679">
    <property type="entry name" value="I-set"/>
    <property type="match status" value="1"/>
</dbReference>
<dbReference type="Proteomes" id="UP001286313">
    <property type="component" value="Unassembled WGS sequence"/>
</dbReference>
<keyword evidence="3" id="KW-0732">Signal</keyword>
<feature type="compositionally biased region" description="Low complexity" evidence="9">
    <location>
        <begin position="304"/>
        <end position="317"/>
    </location>
</feature>
<evidence type="ECO:0000313" key="12">
    <source>
        <dbReference type="Proteomes" id="UP001286313"/>
    </source>
</evidence>
<feature type="region of interest" description="Disordered" evidence="9">
    <location>
        <begin position="304"/>
        <end position="323"/>
    </location>
</feature>
<feature type="domain" description="Ig-like" evidence="10">
    <location>
        <begin position="198"/>
        <end position="299"/>
    </location>
</feature>
<evidence type="ECO:0000256" key="4">
    <source>
        <dbReference type="ARBA" id="ARBA00022737"/>
    </source>
</evidence>
<dbReference type="AlphaFoldDB" id="A0AAE1K2T7"/>
<dbReference type="EMBL" id="JAWQEG010004213">
    <property type="protein sequence ID" value="KAK3862554.1"/>
    <property type="molecule type" value="Genomic_DNA"/>
</dbReference>
<keyword evidence="6" id="KW-1015">Disulfide bond</keyword>
<evidence type="ECO:0000313" key="11">
    <source>
        <dbReference type="EMBL" id="KAK3862554.1"/>
    </source>
</evidence>
<dbReference type="InterPro" id="IPR003598">
    <property type="entry name" value="Ig_sub2"/>
</dbReference>
<reference evidence="11" key="1">
    <citation type="submission" date="2023-10" db="EMBL/GenBank/DDBJ databases">
        <title>Genome assemblies of two species of porcelain crab, Petrolisthes cinctipes and Petrolisthes manimaculis (Anomura: Porcellanidae).</title>
        <authorList>
            <person name="Angst P."/>
        </authorList>
    </citation>
    <scope>NUCLEOTIDE SEQUENCE</scope>
    <source>
        <strain evidence="11">PB745_01</strain>
        <tissue evidence="11">Gill</tissue>
    </source>
</reference>
<gene>
    <name evidence="11" type="ORF">Pcinc_031590</name>
</gene>
<keyword evidence="5" id="KW-0472">Membrane</keyword>
<dbReference type="PANTHER" id="PTHR12231">
    <property type="entry name" value="CTX-RELATED TYPE I TRANSMEMBRANE PROTEIN"/>
    <property type="match status" value="1"/>
</dbReference>
<evidence type="ECO:0000256" key="2">
    <source>
        <dbReference type="ARBA" id="ARBA00022475"/>
    </source>
</evidence>
<protein>
    <recommendedName>
        <fullName evidence="10">Ig-like domain-containing protein</fullName>
    </recommendedName>
</protein>
<dbReference type="PROSITE" id="PS50835">
    <property type="entry name" value="IG_LIKE"/>
    <property type="match status" value="3"/>
</dbReference>
<evidence type="ECO:0000256" key="5">
    <source>
        <dbReference type="ARBA" id="ARBA00023136"/>
    </source>
</evidence>
<dbReference type="Gene3D" id="2.60.40.10">
    <property type="entry name" value="Immunoglobulins"/>
    <property type="match status" value="3"/>
</dbReference>
<dbReference type="FunFam" id="2.60.40.10:FF:000328">
    <property type="entry name" value="CLUMA_CG000981, isoform A"/>
    <property type="match status" value="1"/>
</dbReference>
<dbReference type="GO" id="GO:0005886">
    <property type="term" value="C:plasma membrane"/>
    <property type="evidence" value="ECO:0007669"/>
    <property type="project" value="UniProtKB-SubCell"/>
</dbReference>
<feature type="domain" description="Ig-like" evidence="10">
    <location>
        <begin position="103"/>
        <end position="195"/>
    </location>
</feature>
<dbReference type="CDD" id="cd00096">
    <property type="entry name" value="Ig"/>
    <property type="match status" value="1"/>
</dbReference>
<dbReference type="InterPro" id="IPR003599">
    <property type="entry name" value="Ig_sub"/>
</dbReference>
<feature type="non-terminal residue" evidence="11">
    <location>
        <position position="1"/>
    </location>
</feature>
<evidence type="ECO:0000256" key="8">
    <source>
        <dbReference type="ARBA" id="ARBA00023319"/>
    </source>
</evidence>
<evidence type="ECO:0000256" key="7">
    <source>
        <dbReference type="ARBA" id="ARBA00023180"/>
    </source>
</evidence>
<dbReference type="SMART" id="SM00408">
    <property type="entry name" value="IGc2"/>
    <property type="match status" value="3"/>
</dbReference>
<evidence type="ECO:0000259" key="10">
    <source>
        <dbReference type="PROSITE" id="PS50835"/>
    </source>
</evidence>